<keyword evidence="11" id="KW-1185">Reference proteome</keyword>
<dbReference type="Pfam" id="PF25876">
    <property type="entry name" value="HH_MFP_RND"/>
    <property type="match status" value="1"/>
</dbReference>
<evidence type="ECO:0000256" key="1">
    <source>
        <dbReference type="ARBA" id="ARBA00004196"/>
    </source>
</evidence>
<evidence type="ECO:0000256" key="4">
    <source>
        <dbReference type="SAM" id="MobiDB-lite"/>
    </source>
</evidence>
<proteinExistence type="inferred from homology"/>
<feature type="domain" description="Multidrug resistance protein MdtA-like beta-barrel" evidence="8">
    <location>
        <begin position="206"/>
        <end position="294"/>
    </location>
</feature>
<evidence type="ECO:0000313" key="11">
    <source>
        <dbReference type="Proteomes" id="UP000612855"/>
    </source>
</evidence>
<dbReference type="EMBL" id="BMFJ01000001">
    <property type="protein sequence ID" value="GGE33405.1"/>
    <property type="molecule type" value="Genomic_DNA"/>
</dbReference>
<reference evidence="11" key="1">
    <citation type="journal article" date="2019" name="Int. J. Syst. Evol. Microbiol.">
        <title>The Global Catalogue of Microorganisms (GCM) 10K type strain sequencing project: providing services to taxonomists for standard genome sequencing and annotation.</title>
        <authorList>
            <consortium name="The Broad Institute Genomics Platform"/>
            <consortium name="The Broad Institute Genome Sequencing Center for Infectious Disease"/>
            <person name="Wu L."/>
            <person name="Ma J."/>
        </authorList>
    </citation>
    <scope>NUCLEOTIDE SEQUENCE [LARGE SCALE GENOMIC DNA]</scope>
    <source>
        <strain evidence="11">CGMCC 1.12664</strain>
    </source>
</reference>
<gene>
    <name evidence="10" type="primary">acrA</name>
    <name evidence="10" type="ORF">GCM10011360_21570</name>
</gene>
<dbReference type="InterPro" id="IPR006143">
    <property type="entry name" value="RND_pump_MFP"/>
</dbReference>
<evidence type="ECO:0000313" key="10">
    <source>
        <dbReference type="EMBL" id="GGE33405.1"/>
    </source>
</evidence>
<dbReference type="Pfam" id="PF25967">
    <property type="entry name" value="RND-MFP_C"/>
    <property type="match status" value="1"/>
</dbReference>
<organism evidence="10 11">
    <name type="scientific">Primorskyibacter flagellatus</name>
    <dbReference type="NCBI Taxonomy" id="1387277"/>
    <lineage>
        <taxon>Bacteria</taxon>
        <taxon>Pseudomonadati</taxon>
        <taxon>Pseudomonadota</taxon>
        <taxon>Alphaproteobacteria</taxon>
        <taxon>Rhodobacterales</taxon>
        <taxon>Roseobacteraceae</taxon>
        <taxon>Primorskyibacter</taxon>
    </lineage>
</organism>
<dbReference type="GO" id="GO:0022857">
    <property type="term" value="F:transmembrane transporter activity"/>
    <property type="evidence" value="ECO:0007669"/>
    <property type="project" value="InterPro"/>
</dbReference>
<feature type="chain" id="PRO_5037594281" evidence="5">
    <location>
        <begin position="27"/>
        <end position="406"/>
    </location>
</feature>
<evidence type="ECO:0000256" key="3">
    <source>
        <dbReference type="SAM" id="Coils"/>
    </source>
</evidence>
<dbReference type="InterPro" id="IPR058625">
    <property type="entry name" value="MdtA-like_BSH"/>
</dbReference>
<name>A0A917A7S0_9RHOB</name>
<dbReference type="SUPFAM" id="SSF111369">
    <property type="entry name" value="HlyD-like secretion proteins"/>
    <property type="match status" value="1"/>
</dbReference>
<evidence type="ECO:0000256" key="5">
    <source>
        <dbReference type="SAM" id="SignalP"/>
    </source>
</evidence>
<dbReference type="InterPro" id="IPR058624">
    <property type="entry name" value="MdtA-like_HH"/>
</dbReference>
<feature type="domain" description="Multidrug resistance protein MdtA-like C-terminal permuted SH3" evidence="9">
    <location>
        <begin position="298"/>
        <end position="360"/>
    </location>
</feature>
<evidence type="ECO:0000256" key="2">
    <source>
        <dbReference type="ARBA" id="ARBA00009477"/>
    </source>
</evidence>
<dbReference type="FunFam" id="2.40.420.20:FF:000001">
    <property type="entry name" value="Efflux RND transporter periplasmic adaptor subunit"/>
    <property type="match status" value="1"/>
</dbReference>
<dbReference type="Gene3D" id="2.40.50.100">
    <property type="match status" value="1"/>
</dbReference>
<comment type="similarity">
    <text evidence="2">Belongs to the membrane fusion protein (MFP) (TC 8.A.1) family.</text>
</comment>
<keyword evidence="5" id="KW-0732">Signal</keyword>
<feature type="region of interest" description="Disordered" evidence="4">
    <location>
        <begin position="365"/>
        <end position="406"/>
    </location>
</feature>
<dbReference type="Pfam" id="PF25917">
    <property type="entry name" value="BSH_RND"/>
    <property type="match status" value="1"/>
</dbReference>
<evidence type="ECO:0000259" key="8">
    <source>
        <dbReference type="Pfam" id="PF25944"/>
    </source>
</evidence>
<dbReference type="PANTHER" id="PTHR30158">
    <property type="entry name" value="ACRA/E-RELATED COMPONENT OF DRUG EFFLUX TRANSPORTER"/>
    <property type="match status" value="1"/>
</dbReference>
<keyword evidence="3" id="KW-0175">Coiled coil</keyword>
<dbReference type="Gene3D" id="1.10.287.470">
    <property type="entry name" value="Helix hairpin bin"/>
    <property type="match status" value="1"/>
</dbReference>
<comment type="subcellular location">
    <subcellularLocation>
        <location evidence="1">Cell envelope</location>
    </subcellularLocation>
</comment>
<feature type="domain" description="Multidrug resistance protein MdtA-like alpha-helical hairpin" evidence="6">
    <location>
        <begin position="101"/>
        <end position="168"/>
    </location>
</feature>
<accession>A0A917A7S0</accession>
<feature type="coiled-coil region" evidence="3">
    <location>
        <begin position="100"/>
        <end position="158"/>
    </location>
</feature>
<evidence type="ECO:0000259" key="7">
    <source>
        <dbReference type="Pfam" id="PF25917"/>
    </source>
</evidence>
<dbReference type="NCBIfam" id="TIGR01730">
    <property type="entry name" value="RND_mfp"/>
    <property type="match status" value="1"/>
</dbReference>
<dbReference type="PANTHER" id="PTHR30158:SF3">
    <property type="entry name" value="MULTIDRUG EFFLUX PUMP SUBUNIT ACRA-RELATED"/>
    <property type="match status" value="1"/>
</dbReference>
<dbReference type="Pfam" id="PF25944">
    <property type="entry name" value="Beta-barrel_RND"/>
    <property type="match status" value="1"/>
</dbReference>
<dbReference type="GO" id="GO:0046677">
    <property type="term" value="P:response to antibiotic"/>
    <property type="evidence" value="ECO:0007669"/>
    <property type="project" value="TreeGrafter"/>
</dbReference>
<comment type="caution">
    <text evidence="10">The sequence shown here is derived from an EMBL/GenBank/DDBJ whole genome shotgun (WGS) entry which is preliminary data.</text>
</comment>
<dbReference type="InterPro" id="IPR058626">
    <property type="entry name" value="MdtA-like_b-barrel"/>
</dbReference>
<protein>
    <submittedName>
        <fullName evidence="10">Hemolysin D</fullName>
    </submittedName>
</protein>
<sequence length="406" mass="42691">MPMSRLVSPRTALALAIGLAAAPVLAQQQMPPSPVTVVTLKAEEITLTVPLPGRVAASTEAEVRPQVNGIIQERLFTEGRAVEKGDPLYQIDAATYEAAQAVAEASVDQARAALKSAEVEFDRQTRLKERNVVAQQELDSATAQRDSAAAAVKVAEANLLSSQINLERTIIRAPISGVAGLSQATQGALVTSGQATALTTIRTLDPVYVDVTQSAADILRWRRSGAAPSMAEEMSYDVILTLADGTAYEQAGKLAAAEPHVKEETGTIVLRLSFANPDRFLLPGMYVQVEMPQGTIDNAVRVPQIAVSRDRRGQPTAYAVNAENVVEQRTLTVLQDLGTDWIVTEGLAAGDRVIVAGLQKVGPGATVNPTEQAAEAQASEEQAAKGQGAEARTEATAAEAAPAASD</sequence>
<feature type="domain" description="Multidrug resistance protein MdtA-like barrel-sandwich hybrid" evidence="7">
    <location>
        <begin position="60"/>
        <end position="201"/>
    </location>
</feature>
<dbReference type="RefSeq" id="WP_188477691.1">
    <property type="nucleotide sequence ID" value="NZ_BMFJ01000001.1"/>
</dbReference>
<dbReference type="GO" id="GO:0005886">
    <property type="term" value="C:plasma membrane"/>
    <property type="evidence" value="ECO:0007669"/>
    <property type="project" value="UniProtKB-SubCell"/>
</dbReference>
<dbReference type="Proteomes" id="UP000612855">
    <property type="component" value="Unassembled WGS sequence"/>
</dbReference>
<dbReference type="Gene3D" id="2.40.420.20">
    <property type="match status" value="1"/>
</dbReference>
<dbReference type="AlphaFoldDB" id="A0A917A7S0"/>
<dbReference type="Gene3D" id="2.40.30.170">
    <property type="match status" value="1"/>
</dbReference>
<evidence type="ECO:0000259" key="6">
    <source>
        <dbReference type="Pfam" id="PF25876"/>
    </source>
</evidence>
<dbReference type="InterPro" id="IPR058627">
    <property type="entry name" value="MdtA-like_C"/>
</dbReference>
<evidence type="ECO:0000259" key="9">
    <source>
        <dbReference type="Pfam" id="PF25967"/>
    </source>
</evidence>
<feature type="compositionally biased region" description="Low complexity" evidence="4">
    <location>
        <begin position="371"/>
        <end position="406"/>
    </location>
</feature>
<feature type="signal peptide" evidence="5">
    <location>
        <begin position="1"/>
        <end position="26"/>
    </location>
</feature>